<dbReference type="RefSeq" id="WP_182856869.1">
    <property type="nucleotide sequence ID" value="NZ_WMLF01000305.1"/>
</dbReference>
<evidence type="ECO:0000313" key="1">
    <source>
        <dbReference type="EMBL" id="MBB1245567.1"/>
    </source>
</evidence>
<reference evidence="2" key="1">
    <citation type="journal article" date="2020" name="Syst. Appl. Microbiol.">
        <title>Streptomyces alkaliterrae sp. nov., isolated from an alkaline soil, and emended descriptions of Streptomyces alkaliphilus, Streptomyces calidiresistens and Streptomyces durbertensis.</title>
        <authorList>
            <person name="Swiecimska M."/>
            <person name="Golinska P."/>
            <person name="Nouioui I."/>
            <person name="Wypij M."/>
            <person name="Rai M."/>
            <person name="Sangal V."/>
            <person name="Goodfellow M."/>
        </authorList>
    </citation>
    <scope>NUCLEOTIDE SEQUENCE [LARGE SCALE GENOMIC DNA]</scope>
    <source>
        <strain evidence="2">DSM 104538</strain>
    </source>
</reference>
<dbReference type="Proteomes" id="UP000766698">
    <property type="component" value="Unassembled WGS sequence"/>
</dbReference>
<organism evidence="1 2">
    <name type="scientific">Streptomyces durbertensis</name>
    <dbReference type="NCBI Taxonomy" id="2448886"/>
    <lineage>
        <taxon>Bacteria</taxon>
        <taxon>Bacillati</taxon>
        <taxon>Actinomycetota</taxon>
        <taxon>Actinomycetes</taxon>
        <taxon>Kitasatosporales</taxon>
        <taxon>Streptomycetaceae</taxon>
        <taxon>Streptomyces</taxon>
    </lineage>
</organism>
<dbReference type="EMBL" id="WMLF01000305">
    <property type="protein sequence ID" value="MBB1245567.1"/>
    <property type="molecule type" value="Genomic_DNA"/>
</dbReference>
<accession>A0ABR6EKD1</accession>
<evidence type="ECO:0000313" key="2">
    <source>
        <dbReference type="Proteomes" id="UP000766698"/>
    </source>
</evidence>
<keyword evidence="2" id="KW-1185">Reference proteome</keyword>
<gene>
    <name evidence="1" type="ORF">GL263_18680</name>
</gene>
<name>A0ABR6EKD1_9ACTN</name>
<sequence>MSAAERGGYARVTSLASDVTARCETCVKLRAAERDKEEAGDLSAATDCRVLLRRHAAECRVAGEGAAS</sequence>
<evidence type="ECO:0008006" key="3">
    <source>
        <dbReference type="Google" id="ProtNLM"/>
    </source>
</evidence>
<comment type="caution">
    <text evidence="1">The sequence shown here is derived from an EMBL/GenBank/DDBJ whole genome shotgun (WGS) entry which is preliminary data.</text>
</comment>
<proteinExistence type="predicted"/>
<protein>
    <recommendedName>
        <fullName evidence="3">Ferredoxin</fullName>
    </recommendedName>
</protein>